<keyword evidence="3" id="KW-1185">Reference proteome</keyword>
<reference evidence="2" key="1">
    <citation type="submission" date="2018-11" db="EMBL/GenBank/DDBJ databases">
        <authorList>
            <consortium name="Pathogen Informatics"/>
        </authorList>
    </citation>
    <scope>NUCLEOTIDE SEQUENCE</scope>
</reference>
<feature type="region of interest" description="Disordered" evidence="1">
    <location>
        <begin position="142"/>
        <end position="220"/>
    </location>
</feature>
<evidence type="ECO:0000256" key="1">
    <source>
        <dbReference type="SAM" id="MobiDB-lite"/>
    </source>
</evidence>
<feature type="region of interest" description="Disordered" evidence="1">
    <location>
        <begin position="1"/>
        <end position="90"/>
    </location>
</feature>
<feature type="compositionally biased region" description="Basic and acidic residues" evidence="1">
    <location>
        <begin position="54"/>
        <end position="86"/>
    </location>
</feature>
<comment type="caution">
    <text evidence="2">The sequence shown here is derived from an EMBL/GenBank/DDBJ whole genome shotgun (WGS) entry which is preliminary data.</text>
</comment>
<feature type="compositionally biased region" description="Acidic residues" evidence="1">
    <location>
        <begin position="163"/>
        <end position="193"/>
    </location>
</feature>
<gene>
    <name evidence="2" type="ORF">PXEA_LOCUS25579</name>
</gene>
<evidence type="ECO:0000313" key="2">
    <source>
        <dbReference type="EMBL" id="VEL32139.1"/>
    </source>
</evidence>
<name>A0A3S5CM31_9PLAT</name>
<sequence>MLVSRPLASRRRHQKRNGIPSIAEAPSIGINEPNDPGRSRKRGRRPSTLLLSNGEKEVDTEGVELVERDWSGLDDRRNQKRPRTDEDSSGVLHRLASDYFILATMKKEPQNLLCGNEDTAVEVKEKNDLFGPGLRACKLETEASSKTELPENLATVGKKEDFNQEDDDEDEEDEGKEGNIEEYDADEASEQLMEDASGLPPLSPSNFSPVETSEDEPEVELSVDNTVMKTTRGPKAGKLQASFNTFRILLQNFFANFPSAQFFSSSTFSVIQTNW</sequence>
<dbReference type="AlphaFoldDB" id="A0A3S5CM31"/>
<protein>
    <submittedName>
        <fullName evidence="2">Uncharacterized protein</fullName>
    </submittedName>
</protein>
<proteinExistence type="predicted"/>
<evidence type="ECO:0000313" key="3">
    <source>
        <dbReference type="Proteomes" id="UP000784294"/>
    </source>
</evidence>
<dbReference type="EMBL" id="CAAALY010130741">
    <property type="protein sequence ID" value="VEL32139.1"/>
    <property type="molecule type" value="Genomic_DNA"/>
</dbReference>
<accession>A0A3S5CM31</accession>
<dbReference type="Proteomes" id="UP000784294">
    <property type="component" value="Unassembled WGS sequence"/>
</dbReference>
<organism evidence="2 3">
    <name type="scientific">Protopolystoma xenopodis</name>
    <dbReference type="NCBI Taxonomy" id="117903"/>
    <lineage>
        <taxon>Eukaryota</taxon>
        <taxon>Metazoa</taxon>
        <taxon>Spiralia</taxon>
        <taxon>Lophotrochozoa</taxon>
        <taxon>Platyhelminthes</taxon>
        <taxon>Monogenea</taxon>
        <taxon>Polyopisthocotylea</taxon>
        <taxon>Polystomatidea</taxon>
        <taxon>Polystomatidae</taxon>
        <taxon>Protopolystoma</taxon>
    </lineage>
</organism>